<sequence>MAFTSYASTSLPDNFTIALRCVESSIALDTWRRRKRFASRNRKASLRILEFGKYSRNWMAFTSCPIWTTKQKVIRTLFAHLSSLVLFLSSSSFCLVILLLRLPLFLLALRPPRYFSLLYLLFTLFNSLPKDVLRLGIELGVWAFFTVSSAFLTFPFVTSSSSLFGMECWICTGWGSHIDATLLFLLMPFQRPKSWMDPVHRPSLQTCCRVWFMNLYDIRSK</sequence>
<proteinExistence type="predicted"/>
<dbReference type="Proteomes" id="UP000240760">
    <property type="component" value="Unassembled WGS sequence"/>
</dbReference>
<evidence type="ECO:0008006" key="4">
    <source>
        <dbReference type="Google" id="ProtNLM"/>
    </source>
</evidence>
<accession>A0A2T4CFI3</accession>
<organism evidence="2 3">
    <name type="scientific">Trichoderma longibrachiatum ATCC 18648</name>
    <dbReference type="NCBI Taxonomy" id="983965"/>
    <lineage>
        <taxon>Eukaryota</taxon>
        <taxon>Fungi</taxon>
        <taxon>Dikarya</taxon>
        <taxon>Ascomycota</taxon>
        <taxon>Pezizomycotina</taxon>
        <taxon>Sordariomycetes</taxon>
        <taxon>Hypocreomycetidae</taxon>
        <taxon>Hypocreales</taxon>
        <taxon>Hypocreaceae</taxon>
        <taxon>Trichoderma</taxon>
    </lineage>
</organism>
<name>A0A2T4CFI3_TRILO</name>
<dbReference type="AlphaFoldDB" id="A0A2T4CFI3"/>
<keyword evidence="3" id="KW-1185">Reference proteome</keyword>
<evidence type="ECO:0000256" key="1">
    <source>
        <dbReference type="SAM" id="Phobius"/>
    </source>
</evidence>
<protein>
    <recommendedName>
        <fullName evidence="4">Transmembrane protein</fullName>
    </recommendedName>
</protein>
<keyword evidence="1" id="KW-1133">Transmembrane helix</keyword>
<feature type="transmembrane region" description="Helical" evidence="1">
    <location>
        <begin position="112"/>
        <end position="128"/>
    </location>
</feature>
<gene>
    <name evidence="2" type="ORF">M440DRAFT_1122625</name>
</gene>
<keyword evidence="1" id="KW-0472">Membrane</keyword>
<evidence type="ECO:0000313" key="3">
    <source>
        <dbReference type="Proteomes" id="UP000240760"/>
    </source>
</evidence>
<dbReference type="EMBL" id="KZ679127">
    <property type="protein sequence ID" value="PTB80327.1"/>
    <property type="molecule type" value="Genomic_DNA"/>
</dbReference>
<reference evidence="2 3" key="1">
    <citation type="submission" date="2016-07" db="EMBL/GenBank/DDBJ databases">
        <title>Multiple horizontal gene transfer events from other fungi enriched the ability of initially mycotrophic Trichoderma (Ascomycota) to feed on dead plant biomass.</title>
        <authorList>
            <consortium name="DOE Joint Genome Institute"/>
            <person name="Aerts A."/>
            <person name="Atanasova L."/>
            <person name="Chenthamara K."/>
            <person name="Zhang J."/>
            <person name="Grujic M."/>
            <person name="Henrissat B."/>
            <person name="Kuo A."/>
            <person name="Salamov A."/>
            <person name="Lipzen A."/>
            <person name="Labutti K."/>
            <person name="Barry K."/>
            <person name="Miao Y."/>
            <person name="Rahimi M.J."/>
            <person name="Shen Q."/>
            <person name="Grigoriev I.V."/>
            <person name="Kubicek C.P."/>
            <person name="Druzhinina I.S."/>
        </authorList>
    </citation>
    <scope>NUCLEOTIDE SEQUENCE [LARGE SCALE GENOMIC DNA]</scope>
    <source>
        <strain evidence="2 3">ATCC 18648</strain>
    </source>
</reference>
<keyword evidence="1" id="KW-0812">Transmembrane</keyword>
<feature type="transmembrane region" description="Helical" evidence="1">
    <location>
        <begin position="135"/>
        <end position="157"/>
    </location>
</feature>
<feature type="transmembrane region" description="Helical" evidence="1">
    <location>
        <begin position="77"/>
        <end position="100"/>
    </location>
</feature>
<evidence type="ECO:0000313" key="2">
    <source>
        <dbReference type="EMBL" id="PTB80327.1"/>
    </source>
</evidence>